<dbReference type="AlphaFoldDB" id="Q6SGC3"/>
<sequence length="242" mass="26700">MQVLGIDGCRGGWIGIWHSPKQLKWFFSAALEDLIASPPPSHAFIDMPIGLSNTGPRLCDRAARQMLGRKFSSSVFPTPCRLALKGKDYPEANGLNRQQVGSGLSKQSYYLLPKIREVDNWLRNPLNSASLLREAHPEVAFHAIKGASLCFKKKTPEGFQERLDLLCQLDGRVAALTQNILAATRRKDIAADDILDACCLAVMPLSGRLQTLPAKPERDNKGLNMEICYYSTRAFKSAGTVT</sequence>
<organism evidence="1">
    <name type="scientific">uncultured marine bacterium 561</name>
    <dbReference type="NCBI Taxonomy" id="257396"/>
    <lineage>
        <taxon>Bacteria</taxon>
        <taxon>environmental samples</taxon>
    </lineage>
</organism>
<dbReference type="InterPro" id="IPR007362">
    <property type="entry name" value="DUF429"/>
</dbReference>
<dbReference type="EMBL" id="AY458643">
    <property type="protein sequence ID" value="AAR37939.1"/>
    <property type="molecule type" value="Genomic_DNA"/>
</dbReference>
<name>Q6SGC3_9BACT</name>
<reference evidence="1" key="1">
    <citation type="submission" date="2003-11" db="EMBL/GenBank/DDBJ databases">
        <authorList>
            <person name="Heidelberg J.F."/>
            <person name="Eisen J.A."/>
            <person name="Nelson W.C."/>
            <person name="DeLong E.F."/>
        </authorList>
    </citation>
    <scope>NUCLEOTIDE SEQUENCE</scope>
</reference>
<evidence type="ECO:0008006" key="2">
    <source>
        <dbReference type="Google" id="ProtNLM"/>
    </source>
</evidence>
<reference evidence="1" key="2">
    <citation type="submission" date="2003-12" db="EMBL/GenBank/DDBJ databases">
        <title>Monterey Bay Coastal Ocean Microbial Observatory environmental clone sequencing.</title>
        <authorList>
            <person name="DeLong E.F."/>
        </authorList>
    </citation>
    <scope>NUCLEOTIDE SEQUENCE</scope>
</reference>
<dbReference type="Pfam" id="PF04250">
    <property type="entry name" value="DUF429"/>
    <property type="match status" value="1"/>
</dbReference>
<gene>
    <name evidence="1" type="ORF">MBMO_EBAC000-47H08.18</name>
</gene>
<protein>
    <recommendedName>
        <fullName evidence="2">DUF429 domain-containing protein</fullName>
    </recommendedName>
</protein>
<proteinExistence type="predicted"/>
<evidence type="ECO:0000313" key="1">
    <source>
        <dbReference type="EMBL" id="AAR37939.1"/>
    </source>
</evidence>
<accession>Q6SGC3</accession>